<evidence type="ECO:0000256" key="3">
    <source>
        <dbReference type="ARBA" id="ARBA00022807"/>
    </source>
</evidence>
<dbReference type="GO" id="GO:0005737">
    <property type="term" value="C:cytoplasm"/>
    <property type="evidence" value="ECO:0007669"/>
    <property type="project" value="TreeGrafter"/>
</dbReference>
<proteinExistence type="inferred from homology"/>
<protein>
    <recommendedName>
        <fullName evidence="5">Peptidase C14 caspase domain-containing protein</fullName>
    </recommendedName>
</protein>
<dbReference type="SUPFAM" id="SSF52129">
    <property type="entry name" value="Caspase-like"/>
    <property type="match status" value="1"/>
</dbReference>
<gene>
    <name evidence="6" type="ORF">MVEN_01596300</name>
</gene>
<evidence type="ECO:0000313" key="7">
    <source>
        <dbReference type="Proteomes" id="UP000620124"/>
    </source>
</evidence>
<dbReference type="GO" id="GO:0006915">
    <property type="term" value="P:apoptotic process"/>
    <property type="evidence" value="ECO:0007669"/>
    <property type="project" value="UniProtKB-KW"/>
</dbReference>
<keyword evidence="3" id="KW-0788">Thiol protease</keyword>
<evidence type="ECO:0000313" key="6">
    <source>
        <dbReference type="EMBL" id="KAF7345758.1"/>
    </source>
</evidence>
<feature type="region of interest" description="Disordered" evidence="4">
    <location>
        <begin position="601"/>
        <end position="624"/>
    </location>
</feature>
<dbReference type="AlphaFoldDB" id="A0A8H6XQR0"/>
<dbReference type="Gene3D" id="3.40.50.1460">
    <property type="match status" value="1"/>
</dbReference>
<dbReference type="InterPro" id="IPR011600">
    <property type="entry name" value="Pept_C14_caspase"/>
</dbReference>
<dbReference type="GO" id="GO:0004197">
    <property type="term" value="F:cysteine-type endopeptidase activity"/>
    <property type="evidence" value="ECO:0007669"/>
    <property type="project" value="InterPro"/>
</dbReference>
<dbReference type="InterPro" id="IPR050452">
    <property type="entry name" value="Metacaspase"/>
</dbReference>
<dbReference type="PANTHER" id="PTHR48104:SF30">
    <property type="entry name" value="METACASPASE-1"/>
    <property type="match status" value="1"/>
</dbReference>
<dbReference type="PANTHER" id="PTHR48104">
    <property type="entry name" value="METACASPASE-4"/>
    <property type="match status" value="1"/>
</dbReference>
<feature type="compositionally biased region" description="Polar residues" evidence="4">
    <location>
        <begin position="602"/>
        <end position="617"/>
    </location>
</feature>
<dbReference type="GO" id="GO:0006508">
    <property type="term" value="P:proteolysis"/>
    <property type="evidence" value="ECO:0007669"/>
    <property type="project" value="InterPro"/>
</dbReference>
<feature type="domain" description="Peptidase C14 caspase" evidence="5">
    <location>
        <begin position="14"/>
        <end position="264"/>
    </location>
</feature>
<keyword evidence="7" id="KW-1185">Reference proteome</keyword>
<keyword evidence="3" id="KW-0645">Protease</keyword>
<comment type="similarity">
    <text evidence="1">Belongs to the peptidase C14B family.</text>
</comment>
<dbReference type="Proteomes" id="UP000620124">
    <property type="component" value="Unassembled WGS sequence"/>
</dbReference>
<accession>A0A8H6XQR0</accession>
<keyword evidence="2" id="KW-0053">Apoptosis</keyword>
<evidence type="ECO:0000256" key="4">
    <source>
        <dbReference type="SAM" id="MobiDB-lite"/>
    </source>
</evidence>
<reference evidence="6" key="1">
    <citation type="submission" date="2020-05" db="EMBL/GenBank/DDBJ databases">
        <title>Mycena genomes resolve the evolution of fungal bioluminescence.</title>
        <authorList>
            <person name="Tsai I.J."/>
        </authorList>
    </citation>
    <scope>NUCLEOTIDE SEQUENCE</scope>
    <source>
        <strain evidence="6">CCC161011</strain>
    </source>
</reference>
<evidence type="ECO:0000256" key="2">
    <source>
        <dbReference type="ARBA" id="ARBA00022703"/>
    </source>
</evidence>
<dbReference type="OrthoDB" id="3223806at2759"/>
<dbReference type="EMBL" id="JACAZI010000013">
    <property type="protein sequence ID" value="KAF7345758.1"/>
    <property type="molecule type" value="Genomic_DNA"/>
</dbReference>
<sequence length="662" mass="72470">MCIQPRPPYFLLSIAINEYSGEMPNLAGCLNDAEDFKSCLDEILGETPSFAVRSLTNSRATRSAILAAFGDHLIRNSDIQRGDPIIIYYAGHGSQATAPAAWHAPEDKVETLCPADQGMRDPQNPNRAIPGIPDVTINALLSLLAREKGTNITFVCDSCHSGGIYRNLGDGQKFSIRLGSAAEFHDPHLDSEIRRQANYEPLKFGLRGNYSSHVLLAACAADENASEDRSGTPRGLFTRALTRVLREFKPRIGVTTYSSLITSVKLPTQNPQCEGGPANCILFTGRDKLGPSVFLIRRDNDGGFTLPAGQAHGVVVGTEMTMYREASALNARGILLVQSVSPFSAKLRQTNGNSLGAPSTAWAAISRWSALTSFKIYTDFPLDFQANSPEIVYPLSVTQNECEADFTIRSVPSSPDIEMESRHVLLAPHTKRTLPLGDQQLSSVLSKIAVFHYHFRRHLPPMNLHEKGKRTTLHLYRVKAGSHGMRPASRDLFKHNVAHLETADGSDSTNDYGIKIRNSSSSNLYAYLFAFNPFDYSIGTLCMPPVGPNVQAPLKAFKSIKLGYDGGGQPFSFKRGNNISDTALFLKLIVCTENVSLHHMEQSSPLETESIASTDSRPTALDGSSRMHAAQRSELFWEASLAAIKTCPKPGFLKMFRSGLHL</sequence>
<dbReference type="InterPro" id="IPR029030">
    <property type="entry name" value="Caspase-like_dom_sf"/>
</dbReference>
<organism evidence="6 7">
    <name type="scientific">Mycena venus</name>
    <dbReference type="NCBI Taxonomy" id="2733690"/>
    <lineage>
        <taxon>Eukaryota</taxon>
        <taxon>Fungi</taxon>
        <taxon>Dikarya</taxon>
        <taxon>Basidiomycota</taxon>
        <taxon>Agaricomycotina</taxon>
        <taxon>Agaricomycetes</taxon>
        <taxon>Agaricomycetidae</taxon>
        <taxon>Agaricales</taxon>
        <taxon>Marasmiineae</taxon>
        <taxon>Mycenaceae</taxon>
        <taxon>Mycena</taxon>
    </lineage>
</organism>
<comment type="caution">
    <text evidence="6">The sequence shown here is derived from an EMBL/GenBank/DDBJ whole genome shotgun (WGS) entry which is preliminary data.</text>
</comment>
<dbReference type="Pfam" id="PF00656">
    <property type="entry name" value="Peptidase_C14"/>
    <property type="match status" value="1"/>
</dbReference>
<name>A0A8H6XQR0_9AGAR</name>
<keyword evidence="3" id="KW-0378">Hydrolase</keyword>
<evidence type="ECO:0000259" key="5">
    <source>
        <dbReference type="Pfam" id="PF00656"/>
    </source>
</evidence>
<evidence type="ECO:0000256" key="1">
    <source>
        <dbReference type="ARBA" id="ARBA00009005"/>
    </source>
</evidence>